<dbReference type="Proteomes" id="UP000815325">
    <property type="component" value="Unassembled WGS sequence"/>
</dbReference>
<name>A0ABQ7GFB5_DUNSA</name>
<keyword evidence="2" id="KW-1185">Reference proteome</keyword>
<proteinExistence type="predicted"/>
<sequence>MCTVVRVLEGHMVASINGFFFTCRHKGCSPAHQILFFLRRHTCAQLVLLFHKEVHLFRTGQARNAQYNSS</sequence>
<accession>A0ABQ7GFB5</accession>
<evidence type="ECO:0000313" key="2">
    <source>
        <dbReference type="Proteomes" id="UP000815325"/>
    </source>
</evidence>
<protein>
    <recommendedName>
        <fullName evidence="3">Encoded protein</fullName>
    </recommendedName>
</protein>
<evidence type="ECO:0000313" key="1">
    <source>
        <dbReference type="EMBL" id="KAF5833292.1"/>
    </source>
</evidence>
<organism evidence="1 2">
    <name type="scientific">Dunaliella salina</name>
    <name type="common">Green alga</name>
    <name type="synonym">Protococcus salinus</name>
    <dbReference type="NCBI Taxonomy" id="3046"/>
    <lineage>
        <taxon>Eukaryota</taxon>
        <taxon>Viridiplantae</taxon>
        <taxon>Chlorophyta</taxon>
        <taxon>core chlorophytes</taxon>
        <taxon>Chlorophyceae</taxon>
        <taxon>CS clade</taxon>
        <taxon>Chlamydomonadales</taxon>
        <taxon>Dunaliellaceae</taxon>
        <taxon>Dunaliella</taxon>
    </lineage>
</organism>
<dbReference type="EMBL" id="MU069819">
    <property type="protein sequence ID" value="KAF5833292.1"/>
    <property type="molecule type" value="Genomic_DNA"/>
</dbReference>
<evidence type="ECO:0008006" key="3">
    <source>
        <dbReference type="Google" id="ProtNLM"/>
    </source>
</evidence>
<comment type="caution">
    <text evidence="1">The sequence shown here is derived from an EMBL/GenBank/DDBJ whole genome shotgun (WGS) entry which is preliminary data.</text>
</comment>
<gene>
    <name evidence="1" type="ORF">DUNSADRAFT_10457</name>
</gene>
<reference evidence="1" key="1">
    <citation type="submission" date="2017-08" db="EMBL/GenBank/DDBJ databases">
        <authorList>
            <person name="Polle J.E."/>
            <person name="Barry K."/>
            <person name="Cushman J."/>
            <person name="Schmutz J."/>
            <person name="Tran D."/>
            <person name="Hathwaick L.T."/>
            <person name="Yim W.C."/>
            <person name="Jenkins J."/>
            <person name="Mckie-Krisberg Z.M."/>
            <person name="Prochnik S."/>
            <person name="Lindquist E."/>
            <person name="Dockter R.B."/>
            <person name="Adam C."/>
            <person name="Molina H."/>
            <person name="Bunkerborg J."/>
            <person name="Jin E."/>
            <person name="Buchheim M."/>
            <person name="Magnuson J."/>
        </authorList>
    </citation>
    <scope>NUCLEOTIDE SEQUENCE</scope>
    <source>
        <strain evidence="1">CCAP 19/18</strain>
    </source>
</reference>